<keyword evidence="3" id="KW-0808">Transferase</keyword>
<feature type="compositionally biased region" description="Polar residues" evidence="2">
    <location>
        <begin position="19"/>
        <end position="38"/>
    </location>
</feature>
<feature type="coiled-coil region" evidence="1">
    <location>
        <begin position="1136"/>
        <end position="1206"/>
    </location>
</feature>
<feature type="coiled-coil region" evidence="1">
    <location>
        <begin position="1306"/>
        <end position="1368"/>
    </location>
</feature>
<keyword evidence="1" id="KW-0175">Coiled coil</keyword>
<evidence type="ECO:0000256" key="2">
    <source>
        <dbReference type="SAM" id="MobiDB-lite"/>
    </source>
</evidence>
<feature type="region of interest" description="Disordered" evidence="2">
    <location>
        <begin position="361"/>
        <end position="412"/>
    </location>
</feature>
<dbReference type="GO" id="GO:0016740">
    <property type="term" value="F:transferase activity"/>
    <property type="evidence" value="ECO:0007669"/>
    <property type="project" value="UniProtKB-KW"/>
</dbReference>
<feature type="region of interest" description="Disordered" evidence="2">
    <location>
        <begin position="185"/>
        <end position="207"/>
    </location>
</feature>
<name>A0A9K3PJ36_9STRA</name>
<accession>A0A9K3PJ36</accession>
<keyword evidence="4" id="KW-1185">Reference proteome</keyword>
<dbReference type="GO" id="GO:0005856">
    <property type="term" value="C:cytoskeleton"/>
    <property type="evidence" value="ECO:0007669"/>
    <property type="project" value="TreeGrafter"/>
</dbReference>
<feature type="coiled-coil region" evidence="1">
    <location>
        <begin position="669"/>
        <end position="778"/>
    </location>
</feature>
<dbReference type="Proteomes" id="UP000693970">
    <property type="component" value="Unassembled WGS sequence"/>
</dbReference>
<evidence type="ECO:0000256" key="1">
    <source>
        <dbReference type="SAM" id="Coils"/>
    </source>
</evidence>
<proteinExistence type="predicted"/>
<feature type="coiled-coil region" evidence="1">
    <location>
        <begin position="430"/>
        <end position="577"/>
    </location>
</feature>
<feature type="coiled-coil region" evidence="1">
    <location>
        <begin position="2156"/>
        <end position="2222"/>
    </location>
</feature>
<comment type="caution">
    <text evidence="3">The sequence shown here is derived from an EMBL/GenBank/DDBJ whole genome shotgun (WGS) entry which is preliminary data.</text>
</comment>
<feature type="compositionally biased region" description="Low complexity" evidence="2">
    <location>
        <begin position="361"/>
        <end position="372"/>
    </location>
</feature>
<sequence length="2699" mass="306641">MRLFGGKENDALALDTTPRRSSTTRKFGTPLHSNLQKTPDSKHKYQQDGSVSGSLKKVVRVRRTPQSTLATESVIHPSNEKSVVFVPGPVGMQLEPVNEDPVYGCRVVRFVDGGPKNPGQARRSGKIQPGDWVLKVEAEGTLEAATTYEEILNLLKHTHVKRILTIKSVWDESIMGITERGDHSKRTTTLGFIPTRKPMSSKPTISQSSRFTPAKLLANHAPPHIPPSVPEDEILLSPARSNSINNELVKSPSDMVLLSKSMDDLSRISSSSSRQKSTTDGPVIIPINEFALVDDQGSTLGCSDDDSNSNEEDSITRSRSPMSEQTTKSSNKSHLIELAPQPLADQFLFFDGYTGALVPESPYVSSSSKSLETTTASGYEESTIIDEDDLDPATPRQELSYSPTKGDRITDSVKSQLQNQQEMLDRSLLRADFEQRLQAARMEYSKTERELKELYVQTCERNELKIRELQSSKSALRKKVDGLQNANLKLHDEAVSRTMELDMSKTMVKELERKIVALESEKGDTVLRFNEACDSIQELEHSVGEKIQLISVRDAEINSLQRQVANLKAELHEEKEGHVAAASKIMKLEEQLLGLTAQELSVKKQFGMTQSMLEKSDIKNRELTDKLKVFEKEQAEVFSLAKQLSLSVHEKQNDLVTARSIVSCLQSENESLTEQITSTNMDLQNLLEEKQTLEKKLAETSKDFHQAKEETSSIHATLMEKIETGEFFTAADVEEKQDQVDALQNELKQIKVSSLVELTRQKKQMVNLQIKVRCLEQHLRDERGSKDVVCMERDEYCRAMHIVKDFVQLSKENIRQAQIDFAMVQKENAELKSQVENIQTKEINSSVALSIRVKSLVQEVEEQRSTILDLSKAKERNEQEHLRKQIKLQQELTSTIDELTTTKMKLAGVSDRCDDIAASEKRLLKKIEEVRSTKDAIEKKYQKAKSDLESLRTKASSADRDLSIFAQKLSKSKDEEDSIRAKYERAVSEKSILERDFRSRMQAMEDELNALRESAKESEMKLQSTLVASERDFRLKIQAMEDELKVLRDSAKESETKLQSTRIASEKDVAELSHEIELARKELERKDENLSSASVLVRQLEKELITQQVKHAPLEEQVKQLNHDIEHSEKVHKQQREVFEATLKWKEDELKKIKENFENLNEEVGLMKTEFEAKAKSLALLNEQRIDKYTKNIENLRKETEVKVDKFESKQKDWVKIERQLLTQIESLKLDNEQVWNVHREGVASLTEALETARKDVADLKAKLWEHDDAVLESNQLREKLRLATIETEKSSRSYWEDLQDFTAELQSKDELLSCAESRMNDLEEEISLRTRNLKDLKAENVDLADRIIELQSEIASHKKMIDFSEAQCTKLDMINANLGAKITKLEDDLSERNVAVLTLQQCLDILGNEKEKTESHLSNALREATERNNILSRENEFLLVDLEKKTKQLEIEITTASDLREETASLTPLIEKLQEDIRNSTICLEKEKSEKELAMANAADAKMEMNLQIKKSGSQAAEKERALCKSENIRSKLARHLLQANAVIASLQVQLENAKTVPTLLEAHDHQVRSLEVLYHDASAEAERSHGRILFLQECLRLREVEVLARTQKLNSAATEITSLREQYMQKDRELSSLSDDLEASRNEILRLTDMVAEAKSLRDEVEEKSNKIVYLEERLSKAECCAESASDSLELAHQSTHGLREKFSGLSSCLRNEVIRLKSSHGSPRMLKTRDSSRSPGENNTFNEDGKSTLEFELSSISHEMDSLSALIDERNSDVDALHETVNDLAEKLADNEVTSKSLKREKEILQNCVSAHEMQLLALETDHQHQILALQKLVLATRASCVAIHLRKRRIQKIVTVEKTDLLKNIESLSARLISMQEYQRRNTNDKENFVLSLQKTILKLRADHIVLYLKSKTQREEARILESERESAVAQVTGSNNRISSLELELDSMRKEVEKFVLAGKSVGELLCRIETLSSHLQQLQEGIIDRDLKIATSASSIEQLKQLRDSLIEQNQKLQLDMAEKCSTEENMKKEMGYLSGELRSAKDANEGLTADLLETKAANVTLRDVVKSLGATVSAAEAAVTDSGRIINILEHKLRSESQNNQTLKHNLQAKAESVNTLYWRLEQLCAKAEHAEVEKLTIEESRSIDQLHLVELRRSVAKLQQEKNAASQIAARESFEISSTLQERDAQILSLRSEIQAKDQTISDLKEKIIFLEEEQKGVIIALSKFSGALESERSKTKALHDRNIDQEKRLHEMHTMCIESQTELEKTKCNYAGVEASKLQLESEYLNRIGRLELELKVSEERLQGAETRASALALETNQLMDKNRSLTAKITLLEAYRSENKELKEEVERRVIEAKQQERQIVDLEELLEKLRCECDERGEEMAEKILEVDNLKKEIADRDSRLARLREPSELLVQTVDHLQGEKGLLERNNDWGMSEEMVSHVKALKEAFRKQIEVLDDLNLSENVLSNFMNEVMRLACKTESEALELSSTLNSVEDLLIRPSSCLASLDLAGIGAANEYIDEVRTRLEDMAALAYNTSVELKVRQSEFHQWKSSRQAPPPIPITPPPKPIKRILFSTTLSSTMSSDRIHSKLAGARLMSCVMENRSKMELASAFRKWSCCAGAIRTCCSHKETTLALARQLDQTREKLLILKSHLKGKQQKPRLRRILDRLDSNNYRDKHQLDDVSFEI</sequence>
<reference evidence="3" key="1">
    <citation type="journal article" date="2021" name="Sci. Rep.">
        <title>Diploid genomic architecture of Nitzschia inconspicua, an elite biomass production diatom.</title>
        <authorList>
            <person name="Oliver A."/>
            <person name="Podell S."/>
            <person name="Pinowska A."/>
            <person name="Traller J.C."/>
            <person name="Smith S.R."/>
            <person name="McClure R."/>
            <person name="Beliaev A."/>
            <person name="Bohutskyi P."/>
            <person name="Hill E.A."/>
            <person name="Rabines A."/>
            <person name="Zheng H."/>
            <person name="Allen L.Z."/>
            <person name="Kuo A."/>
            <person name="Grigoriev I.V."/>
            <person name="Allen A.E."/>
            <person name="Hazlebeck D."/>
            <person name="Allen E.E."/>
        </authorList>
    </citation>
    <scope>NUCLEOTIDE SEQUENCE</scope>
    <source>
        <strain evidence="3">Hildebrandi</strain>
    </source>
</reference>
<feature type="coiled-coil region" evidence="1">
    <location>
        <begin position="814"/>
        <end position="892"/>
    </location>
</feature>
<gene>
    <name evidence="3" type="ORF">IV203_011885</name>
</gene>
<dbReference type="GO" id="GO:0005200">
    <property type="term" value="F:structural constituent of cytoskeleton"/>
    <property type="evidence" value="ECO:0007669"/>
    <property type="project" value="TreeGrafter"/>
</dbReference>
<dbReference type="EMBL" id="JAGRRH010000019">
    <property type="protein sequence ID" value="KAG7349288.1"/>
    <property type="molecule type" value="Genomic_DNA"/>
</dbReference>
<feature type="compositionally biased region" description="Polar residues" evidence="2">
    <location>
        <begin position="317"/>
        <end position="332"/>
    </location>
</feature>
<evidence type="ECO:0000313" key="3">
    <source>
        <dbReference type="EMBL" id="KAG7349288.1"/>
    </source>
</evidence>
<feature type="region of interest" description="Disordered" evidence="2">
    <location>
        <begin position="1722"/>
        <end position="1748"/>
    </location>
</feature>
<feature type="coiled-coil region" evidence="1">
    <location>
        <begin position="1404"/>
        <end position="1505"/>
    </location>
</feature>
<feature type="coiled-coil region" evidence="1">
    <location>
        <begin position="994"/>
        <end position="1103"/>
    </location>
</feature>
<protein>
    <submittedName>
        <fullName evidence="3">N-methyl transferase</fullName>
    </submittedName>
</protein>
<organism evidence="3 4">
    <name type="scientific">Nitzschia inconspicua</name>
    <dbReference type="NCBI Taxonomy" id="303405"/>
    <lineage>
        <taxon>Eukaryota</taxon>
        <taxon>Sar</taxon>
        <taxon>Stramenopiles</taxon>
        <taxon>Ochrophyta</taxon>
        <taxon>Bacillariophyta</taxon>
        <taxon>Bacillariophyceae</taxon>
        <taxon>Bacillariophycidae</taxon>
        <taxon>Bacillariales</taxon>
        <taxon>Bacillariaceae</taxon>
        <taxon>Nitzschia</taxon>
    </lineage>
</organism>
<feature type="compositionally biased region" description="Acidic residues" evidence="2">
    <location>
        <begin position="303"/>
        <end position="313"/>
    </location>
</feature>
<evidence type="ECO:0000313" key="4">
    <source>
        <dbReference type="Proteomes" id="UP000693970"/>
    </source>
</evidence>
<reference evidence="3" key="2">
    <citation type="submission" date="2021-04" db="EMBL/GenBank/DDBJ databases">
        <authorList>
            <person name="Podell S."/>
        </authorList>
    </citation>
    <scope>NUCLEOTIDE SEQUENCE</scope>
    <source>
        <strain evidence="3">Hildebrandi</strain>
    </source>
</reference>
<feature type="coiled-coil region" evidence="1">
    <location>
        <begin position="920"/>
        <end position="961"/>
    </location>
</feature>
<feature type="region of interest" description="Disordered" evidence="2">
    <location>
        <begin position="296"/>
        <end position="332"/>
    </location>
</feature>
<feature type="compositionally biased region" description="Polar residues" evidence="2">
    <location>
        <begin position="1736"/>
        <end position="1745"/>
    </location>
</feature>
<feature type="region of interest" description="Disordered" evidence="2">
    <location>
        <begin position="1"/>
        <end position="52"/>
    </location>
</feature>
<feature type="compositionally biased region" description="Basic and acidic residues" evidence="2">
    <location>
        <begin position="1"/>
        <end position="10"/>
    </location>
</feature>
<dbReference type="OrthoDB" id="2019763at2759"/>
<feature type="coiled-coil region" evidence="1">
    <location>
        <begin position="2297"/>
        <end position="2390"/>
    </location>
</feature>
<dbReference type="PANTHER" id="PTHR47357">
    <property type="entry name" value="COP1-INTERACTIVE PROTEIN 1"/>
    <property type="match status" value="1"/>
</dbReference>
<feature type="coiled-coil region" evidence="1">
    <location>
        <begin position="1936"/>
        <end position="1963"/>
    </location>
</feature>
<feature type="coiled-coil region" evidence="1">
    <location>
        <begin position="1611"/>
        <end position="1676"/>
    </location>
</feature>
<dbReference type="PANTHER" id="PTHR47357:SF1">
    <property type="entry name" value="SPINDLE POLE BODY COMPONENT 110"/>
    <property type="match status" value="1"/>
</dbReference>